<feature type="compositionally biased region" description="Basic and acidic residues" evidence="14">
    <location>
        <begin position="387"/>
        <end position="399"/>
    </location>
</feature>
<dbReference type="GO" id="GO:0005576">
    <property type="term" value="C:extracellular region"/>
    <property type="evidence" value="ECO:0007669"/>
    <property type="project" value="UniProtKB-SubCell"/>
</dbReference>
<keyword evidence="7 15" id="KW-0812">Transmembrane</keyword>
<comment type="caution">
    <text evidence="19">The sequence shown here is derived from an EMBL/GenBank/DDBJ whole genome shotgun (WGS) entry which is preliminary data.</text>
</comment>
<feature type="signal peptide" evidence="16">
    <location>
        <begin position="1"/>
        <end position="19"/>
    </location>
</feature>
<protein>
    <submittedName>
        <fullName evidence="19">Uncharacterized protein</fullName>
    </submittedName>
</protein>
<keyword evidence="11" id="KW-1015">Disulfide bond</keyword>
<evidence type="ECO:0000256" key="1">
    <source>
        <dbReference type="ARBA" id="ARBA00004141"/>
    </source>
</evidence>
<dbReference type="Pfam" id="PF20684">
    <property type="entry name" value="Fung_rhodopsin"/>
    <property type="match status" value="1"/>
</dbReference>
<evidence type="ECO:0000259" key="18">
    <source>
        <dbReference type="Pfam" id="PF20684"/>
    </source>
</evidence>
<name>A0A484FDZ2_COLOR</name>
<evidence type="ECO:0000256" key="14">
    <source>
        <dbReference type="SAM" id="MobiDB-lite"/>
    </source>
</evidence>
<evidence type="ECO:0000313" key="19">
    <source>
        <dbReference type="EMBL" id="TDZ16084.1"/>
    </source>
</evidence>
<dbReference type="InterPro" id="IPR049326">
    <property type="entry name" value="Rhodopsin_dom_fungi"/>
</dbReference>
<dbReference type="Pfam" id="PF05730">
    <property type="entry name" value="CFEM"/>
    <property type="match status" value="1"/>
</dbReference>
<feature type="domain" description="CFEM" evidence="17">
    <location>
        <begin position="36"/>
        <end position="99"/>
    </location>
</feature>
<evidence type="ECO:0000256" key="6">
    <source>
        <dbReference type="ARBA" id="ARBA00022622"/>
    </source>
</evidence>
<feature type="transmembrane region" description="Helical" evidence="15">
    <location>
        <begin position="195"/>
        <end position="214"/>
    </location>
</feature>
<comment type="similarity">
    <text evidence="4">Belongs to the RBT5 family.</text>
</comment>
<evidence type="ECO:0000256" key="12">
    <source>
        <dbReference type="ARBA" id="ARBA00023288"/>
    </source>
</evidence>
<evidence type="ECO:0000256" key="16">
    <source>
        <dbReference type="SAM" id="SignalP"/>
    </source>
</evidence>
<feature type="region of interest" description="Disordered" evidence="14">
    <location>
        <begin position="387"/>
        <end position="409"/>
    </location>
</feature>
<feature type="transmembrane region" description="Helical" evidence="15">
    <location>
        <begin position="226"/>
        <end position="252"/>
    </location>
</feature>
<keyword evidence="20" id="KW-1185">Reference proteome</keyword>
<evidence type="ECO:0000256" key="5">
    <source>
        <dbReference type="ARBA" id="ARBA00022525"/>
    </source>
</evidence>
<gene>
    <name evidence="19" type="ORF">Cob_v010949</name>
</gene>
<evidence type="ECO:0000256" key="11">
    <source>
        <dbReference type="ARBA" id="ARBA00023157"/>
    </source>
</evidence>
<comment type="similarity">
    <text evidence="13">Belongs to the SAT4 family.</text>
</comment>
<keyword evidence="9 15" id="KW-1133">Transmembrane helix</keyword>
<feature type="transmembrane region" description="Helical" evidence="15">
    <location>
        <begin position="110"/>
        <end position="129"/>
    </location>
</feature>
<evidence type="ECO:0000256" key="15">
    <source>
        <dbReference type="SAM" id="Phobius"/>
    </source>
</evidence>
<organism evidence="19 20">
    <name type="scientific">Colletotrichum orbiculare (strain 104-T / ATCC 96160 / CBS 514.97 / LARS 414 / MAFF 240422)</name>
    <name type="common">Cucumber anthracnose fungus</name>
    <name type="synonym">Colletotrichum lagenarium</name>
    <dbReference type="NCBI Taxonomy" id="1213857"/>
    <lineage>
        <taxon>Eukaryota</taxon>
        <taxon>Fungi</taxon>
        <taxon>Dikarya</taxon>
        <taxon>Ascomycota</taxon>
        <taxon>Pezizomycotina</taxon>
        <taxon>Sordariomycetes</taxon>
        <taxon>Hypocreomycetidae</taxon>
        <taxon>Glomerellales</taxon>
        <taxon>Glomerellaceae</taxon>
        <taxon>Colletotrichum</taxon>
        <taxon>Colletotrichum orbiculare species complex</taxon>
    </lineage>
</organism>
<dbReference type="InterPro" id="IPR052337">
    <property type="entry name" value="SAT4-like"/>
</dbReference>
<dbReference type="InterPro" id="IPR008427">
    <property type="entry name" value="Extracellular_membr_CFEM_dom"/>
</dbReference>
<feature type="transmembrane region" description="Helical" evidence="15">
    <location>
        <begin position="308"/>
        <end position="329"/>
    </location>
</feature>
<dbReference type="PANTHER" id="PTHR33048:SF47">
    <property type="entry name" value="INTEGRAL MEMBRANE PROTEIN-RELATED"/>
    <property type="match status" value="1"/>
</dbReference>
<evidence type="ECO:0000256" key="9">
    <source>
        <dbReference type="ARBA" id="ARBA00022989"/>
    </source>
</evidence>
<feature type="compositionally biased region" description="Basic residues" evidence="14">
    <location>
        <begin position="400"/>
        <end position="409"/>
    </location>
</feature>
<sequence length="539" mass="60410">MTPKSLALWFWLGSGFAGAQNASQADAPQSWNSTSNAFPQCALICIFTEVVRSPCLTVENTTCVCTNGGFYKQVETCVMADCTPPEGIGAQKAKADYCHDPVRSQVKMLYGLRSLEIAAWLLVLFRFYARRVTGGVFGWDDYVMGVVAAIYVPQLVISQLMDDNAFGRDTWTLEWAKIMLGLKGCTLFYVQEPLYLLQLGLTKLSILLLYLRIFPGRKFKIATYTLMVFVAISTAVLVGGSIVECLPIGYFWEAWNTEYLIRTKKCLDLTLAVFTAAGVSIFQDIVMIILPIPPLLKTQLPRKKKASIAVMFIMGLLITAASCFRMQYINVAYSPNPFWDFEPALLWSLVELAMSFLVTSLPALNNYYTRIIKPNFRAYLETRRATKNSRDSSTVERHGNPRSHWRTRLARRADRRGGSNLISSLVFSYLSWGSDRKAESESNEELPYWIDDLAARPKSEAPQIILRNIGTPIGTEGLSGTKRWDPFAVNIETAARDERDLDSIRDLVWAGRPEVIGTESSIAAGEKELVYKSPEDAMI</sequence>
<dbReference type="OrthoDB" id="4847603at2759"/>
<keyword evidence="10 15" id="KW-0472">Membrane</keyword>
<accession>A0A484FDZ2</accession>
<dbReference type="AlphaFoldDB" id="A0A484FDZ2"/>
<evidence type="ECO:0000256" key="7">
    <source>
        <dbReference type="ARBA" id="ARBA00022692"/>
    </source>
</evidence>
<evidence type="ECO:0000256" key="8">
    <source>
        <dbReference type="ARBA" id="ARBA00022729"/>
    </source>
</evidence>
<evidence type="ECO:0000256" key="3">
    <source>
        <dbReference type="ARBA" id="ARBA00004613"/>
    </source>
</evidence>
<feature type="transmembrane region" description="Helical" evidence="15">
    <location>
        <begin position="344"/>
        <end position="364"/>
    </location>
</feature>
<evidence type="ECO:0000256" key="13">
    <source>
        <dbReference type="ARBA" id="ARBA00038359"/>
    </source>
</evidence>
<feature type="domain" description="Rhodopsin" evidence="18">
    <location>
        <begin position="125"/>
        <end position="368"/>
    </location>
</feature>
<dbReference type="GO" id="GO:0098552">
    <property type="term" value="C:side of membrane"/>
    <property type="evidence" value="ECO:0007669"/>
    <property type="project" value="UniProtKB-KW"/>
</dbReference>
<keyword evidence="5" id="KW-0964">Secreted</keyword>
<proteinExistence type="inferred from homology"/>
<feature type="transmembrane region" description="Helical" evidence="15">
    <location>
        <begin position="141"/>
        <end position="161"/>
    </location>
</feature>
<evidence type="ECO:0000313" key="20">
    <source>
        <dbReference type="Proteomes" id="UP000014480"/>
    </source>
</evidence>
<keyword evidence="6" id="KW-0325">Glycoprotein</keyword>
<dbReference type="Proteomes" id="UP000014480">
    <property type="component" value="Unassembled WGS sequence"/>
</dbReference>
<evidence type="ECO:0000256" key="4">
    <source>
        <dbReference type="ARBA" id="ARBA00010031"/>
    </source>
</evidence>
<dbReference type="EMBL" id="AMCV02000037">
    <property type="protein sequence ID" value="TDZ16084.1"/>
    <property type="molecule type" value="Genomic_DNA"/>
</dbReference>
<keyword evidence="12" id="KW-0449">Lipoprotein</keyword>
<keyword evidence="6" id="KW-0336">GPI-anchor</keyword>
<evidence type="ECO:0000259" key="17">
    <source>
        <dbReference type="Pfam" id="PF05730"/>
    </source>
</evidence>
<evidence type="ECO:0000256" key="2">
    <source>
        <dbReference type="ARBA" id="ARBA00004589"/>
    </source>
</evidence>
<feature type="chain" id="PRO_5019829583" evidence="16">
    <location>
        <begin position="20"/>
        <end position="539"/>
    </location>
</feature>
<comment type="subcellular location">
    <subcellularLocation>
        <location evidence="2">Membrane</location>
        <topology evidence="2">Lipid-anchor</topology>
        <topology evidence="2">GPI-anchor</topology>
    </subcellularLocation>
    <subcellularLocation>
        <location evidence="1">Membrane</location>
        <topology evidence="1">Multi-pass membrane protein</topology>
    </subcellularLocation>
    <subcellularLocation>
        <location evidence="3">Secreted</location>
    </subcellularLocation>
</comment>
<feature type="transmembrane region" description="Helical" evidence="15">
    <location>
        <begin position="272"/>
        <end position="296"/>
    </location>
</feature>
<keyword evidence="8 16" id="KW-0732">Signal</keyword>
<reference evidence="20" key="1">
    <citation type="journal article" date="2013" name="New Phytol.">
        <title>Comparative genomic and transcriptomic analyses reveal the hemibiotrophic stage shift of Colletotrichum fungi.</title>
        <authorList>
            <person name="Gan P."/>
            <person name="Ikeda K."/>
            <person name="Irieda H."/>
            <person name="Narusaka M."/>
            <person name="O'Connell R.J."/>
            <person name="Narusaka Y."/>
            <person name="Takano Y."/>
            <person name="Kubo Y."/>
            <person name="Shirasu K."/>
        </authorList>
    </citation>
    <scope>NUCLEOTIDE SEQUENCE [LARGE SCALE GENOMIC DNA]</scope>
    <source>
        <strain evidence="20">104-T / ATCC 96160 / CBS 514.97 / LARS 414 / MAFF 240422</strain>
    </source>
</reference>
<evidence type="ECO:0000256" key="10">
    <source>
        <dbReference type="ARBA" id="ARBA00023136"/>
    </source>
</evidence>
<reference evidence="20" key="2">
    <citation type="journal article" date="2019" name="Mol. Plant Microbe Interact.">
        <title>Genome sequence resources for four phytopathogenic fungi from the Colletotrichum orbiculare species complex.</title>
        <authorList>
            <person name="Gan P."/>
            <person name="Tsushima A."/>
            <person name="Narusaka M."/>
            <person name="Narusaka Y."/>
            <person name="Takano Y."/>
            <person name="Kubo Y."/>
            <person name="Shirasu K."/>
        </authorList>
    </citation>
    <scope>GENOME REANNOTATION</scope>
    <source>
        <strain evidence="20">104-T / ATCC 96160 / CBS 514.97 / LARS 414 / MAFF 240422</strain>
    </source>
</reference>
<dbReference type="PANTHER" id="PTHR33048">
    <property type="entry name" value="PTH11-LIKE INTEGRAL MEMBRANE PROTEIN (AFU_ORTHOLOGUE AFUA_5G11245)"/>
    <property type="match status" value="1"/>
</dbReference>